<keyword evidence="6" id="KW-1185">Reference proteome</keyword>
<proteinExistence type="predicted"/>
<dbReference type="RefSeq" id="WP_072885362.1">
    <property type="nucleotide sequence ID" value="NZ_FQVO01000010.1"/>
</dbReference>
<keyword evidence="5" id="KW-0378">Hydrolase</keyword>
<evidence type="ECO:0000313" key="6">
    <source>
        <dbReference type="Proteomes" id="UP000184236"/>
    </source>
</evidence>
<dbReference type="STRING" id="1302685.SAMN05444408_110138"/>
<keyword evidence="5" id="KW-0645">Protease</keyword>
<dbReference type="OrthoDB" id="9793489at2"/>
<sequence length="439" mass="49267">MFKKLLFLSAIGISGMVFSQNTVKDKMFNYLDSLFVHHKVMGSFALAENNNPTFIKVVGFADVEKNQKANVNTQYRIGSISKTFTAVLVMKAVEEKKISLDKKLSDFYPEIPNADKITIENLLQHRTGIHNLTDEAEFLQYYTQPHTGNDLVNIIKKYKSDFAPGSKYEYSNSNFILLGLILEKIYKKPYAELIKNKIAKPLKLTLTGVGGKIDTSKNQAKSYQYSGGIYIAAPETDMSVPIGAGNIVSTPRELLTFILGLEQGKLITKENVDKMKHFIDDYGYGLVKFQFEKYTGFGHNGAIDGFRSELIYFPEFKTAVSFTVNQQDVDSDEIFSRMMAVATGKDFEIPNFQTISIPEDDLQKFIGNYASPGVPLKINIFIQDKKLMAQATGQSAFPLDATSATSFKFDLAGIVINFHPEKKQFDIIQSGMKTTFIKE</sequence>
<dbReference type="GO" id="GO:0016020">
    <property type="term" value="C:membrane"/>
    <property type="evidence" value="ECO:0007669"/>
    <property type="project" value="UniProtKB-SubCell"/>
</dbReference>
<feature type="signal peptide" evidence="3">
    <location>
        <begin position="1"/>
        <end position="19"/>
    </location>
</feature>
<dbReference type="PANTHER" id="PTHR46825">
    <property type="entry name" value="D-ALANYL-D-ALANINE-CARBOXYPEPTIDASE/ENDOPEPTIDASE AMPH"/>
    <property type="match status" value="1"/>
</dbReference>
<dbReference type="AlphaFoldDB" id="A0A1M4ZMH8"/>
<dbReference type="PANTHER" id="PTHR46825:SF11">
    <property type="entry name" value="PENICILLIN-BINDING PROTEIN 4"/>
    <property type="match status" value="1"/>
</dbReference>
<gene>
    <name evidence="5" type="ORF">SAMN05444408_110138</name>
</gene>
<reference evidence="6" key="1">
    <citation type="submission" date="2016-11" db="EMBL/GenBank/DDBJ databases">
        <authorList>
            <person name="Varghese N."/>
            <person name="Submissions S."/>
        </authorList>
    </citation>
    <scope>NUCLEOTIDE SEQUENCE [LARGE SCALE GENOMIC DNA]</scope>
    <source>
        <strain evidence="6">DSM 26898</strain>
    </source>
</reference>
<evidence type="ECO:0000259" key="4">
    <source>
        <dbReference type="Pfam" id="PF00144"/>
    </source>
</evidence>
<evidence type="ECO:0000256" key="3">
    <source>
        <dbReference type="SAM" id="SignalP"/>
    </source>
</evidence>
<keyword evidence="3" id="KW-0732">Signal</keyword>
<keyword evidence="2" id="KW-0472">Membrane</keyword>
<dbReference type="EMBL" id="FQVO01000010">
    <property type="protein sequence ID" value="SHF19310.1"/>
    <property type="molecule type" value="Genomic_DNA"/>
</dbReference>
<evidence type="ECO:0000256" key="2">
    <source>
        <dbReference type="ARBA" id="ARBA00023136"/>
    </source>
</evidence>
<comment type="subcellular location">
    <subcellularLocation>
        <location evidence="1">Membrane</location>
    </subcellularLocation>
</comment>
<dbReference type="SUPFAM" id="SSF56601">
    <property type="entry name" value="beta-lactamase/transpeptidase-like"/>
    <property type="match status" value="1"/>
</dbReference>
<dbReference type="Pfam" id="PF00144">
    <property type="entry name" value="Beta-lactamase"/>
    <property type="match status" value="1"/>
</dbReference>
<dbReference type="InterPro" id="IPR012338">
    <property type="entry name" value="Beta-lactam/transpept-like"/>
</dbReference>
<dbReference type="InterPro" id="IPR001466">
    <property type="entry name" value="Beta-lactam-related"/>
</dbReference>
<evidence type="ECO:0000256" key="1">
    <source>
        <dbReference type="ARBA" id="ARBA00004370"/>
    </source>
</evidence>
<organism evidence="5 6">
    <name type="scientific">Chryseobacterium takakiae</name>
    <dbReference type="NCBI Taxonomy" id="1302685"/>
    <lineage>
        <taxon>Bacteria</taxon>
        <taxon>Pseudomonadati</taxon>
        <taxon>Bacteroidota</taxon>
        <taxon>Flavobacteriia</taxon>
        <taxon>Flavobacteriales</taxon>
        <taxon>Weeksellaceae</taxon>
        <taxon>Chryseobacterium group</taxon>
        <taxon>Chryseobacterium</taxon>
    </lineage>
</organism>
<name>A0A1M4ZMH8_9FLAO</name>
<dbReference type="Gene3D" id="3.40.710.10">
    <property type="entry name" value="DD-peptidase/beta-lactamase superfamily"/>
    <property type="match status" value="1"/>
</dbReference>
<evidence type="ECO:0000313" key="5">
    <source>
        <dbReference type="EMBL" id="SHF19310.1"/>
    </source>
</evidence>
<protein>
    <submittedName>
        <fullName evidence="5">D-alanyl-D-alanine carboxypeptidase</fullName>
    </submittedName>
</protein>
<dbReference type="Proteomes" id="UP000184236">
    <property type="component" value="Unassembled WGS sequence"/>
</dbReference>
<feature type="chain" id="PRO_5012815825" evidence="3">
    <location>
        <begin position="20"/>
        <end position="439"/>
    </location>
</feature>
<keyword evidence="5" id="KW-0121">Carboxypeptidase</keyword>
<dbReference type="InterPro" id="IPR050491">
    <property type="entry name" value="AmpC-like"/>
</dbReference>
<feature type="domain" description="Beta-lactamase-related" evidence="4">
    <location>
        <begin position="43"/>
        <end position="330"/>
    </location>
</feature>
<dbReference type="GO" id="GO:0004180">
    <property type="term" value="F:carboxypeptidase activity"/>
    <property type="evidence" value="ECO:0007669"/>
    <property type="project" value="UniProtKB-KW"/>
</dbReference>
<accession>A0A1M4ZMH8</accession>